<protein>
    <submittedName>
        <fullName evidence="1">Uncharacterized protein</fullName>
    </submittedName>
</protein>
<dbReference type="AlphaFoldDB" id="A0A5J5CM50"/>
<keyword evidence="2" id="KW-1185">Reference proteome</keyword>
<sequence length="89" mass="9665">MSAILRPAKQRKGKSATASCGAIITHPNLISFRKTSIAHMPFTGGDQGGYMDVSFAGKAHRALVSSLERHFLLNSSSHRARKRQDNAQS</sequence>
<accession>A0A5J5CM50</accession>
<evidence type="ECO:0000313" key="1">
    <source>
        <dbReference type="EMBL" id="KAA8583088.1"/>
    </source>
</evidence>
<evidence type="ECO:0000313" key="2">
    <source>
        <dbReference type="Proteomes" id="UP000327493"/>
    </source>
</evidence>
<reference evidence="1 2" key="1">
    <citation type="submission" date="2019-08" db="EMBL/GenBank/DDBJ databases">
        <title>A chromosome-level genome assembly, high-density linkage maps, and genome scans reveal the genomic architecture of hybrid incompatibilities underlying speciation via character displacement in darters (Percidae: Etheostominae).</title>
        <authorList>
            <person name="Moran R.L."/>
            <person name="Catchen J.M."/>
            <person name="Fuller R.C."/>
        </authorList>
    </citation>
    <scope>NUCLEOTIDE SEQUENCE [LARGE SCALE GENOMIC DNA]</scope>
    <source>
        <strain evidence="1">EspeVRDwgs_2016</strain>
        <tissue evidence="1">Muscle</tissue>
    </source>
</reference>
<organism evidence="1 2">
    <name type="scientific">Etheostoma spectabile</name>
    <name type="common">orangethroat darter</name>
    <dbReference type="NCBI Taxonomy" id="54343"/>
    <lineage>
        <taxon>Eukaryota</taxon>
        <taxon>Metazoa</taxon>
        <taxon>Chordata</taxon>
        <taxon>Craniata</taxon>
        <taxon>Vertebrata</taxon>
        <taxon>Euteleostomi</taxon>
        <taxon>Actinopterygii</taxon>
        <taxon>Neopterygii</taxon>
        <taxon>Teleostei</taxon>
        <taxon>Neoteleostei</taxon>
        <taxon>Acanthomorphata</taxon>
        <taxon>Eupercaria</taxon>
        <taxon>Perciformes</taxon>
        <taxon>Percoidei</taxon>
        <taxon>Percidae</taxon>
        <taxon>Etheostomatinae</taxon>
        <taxon>Etheostoma</taxon>
    </lineage>
</organism>
<dbReference type="Proteomes" id="UP000327493">
    <property type="component" value="Chromosome 18"/>
</dbReference>
<proteinExistence type="predicted"/>
<feature type="non-terminal residue" evidence="1">
    <location>
        <position position="89"/>
    </location>
</feature>
<name>A0A5J5CM50_9PERO</name>
<gene>
    <name evidence="1" type="ORF">FQN60_015634</name>
</gene>
<dbReference type="EMBL" id="VOFY01000018">
    <property type="protein sequence ID" value="KAA8583088.1"/>
    <property type="molecule type" value="Genomic_DNA"/>
</dbReference>
<comment type="caution">
    <text evidence="1">The sequence shown here is derived from an EMBL/GenBank/DDBJ whole genome shotgun (WGS) entry which is preliminary data.</text>
</comment>